<keyword evidence="3" id="KW-0732">Signal</keyword>
<dbReference type="AlphaFoldDB" id="A0A7S1WB32"/>
<organism evidence="4">
    <name type="scientific">Neobodo designis</name>
    <name type="common">Flagellated protozoan</name>
    <name type="synonym">Bodo designis</name>
    <dbReference type="NCBI Taxonomy" id="312471"/>
    <lineage>
        <taxon>Eukaryota</taxon>
        <taxon>Discoba</taxon>
        <taxon>Euglenozoa</taxon>
        <taxon>Kinetoplastea</taxon>
        <taxon>Metakinetoplastina</taxon>
        <taxon>Neobodonida</taxon>
        <taxon>Neobodo</taxon>
    </lineage>
</organism>
<feature type="compositionally biased region" description="Gly residues" evidence="1">
    <location>
        <begin position="360"/>
        <end position="369"/>
    </location>
</feature>
<feature type="transmembrane region" description="Helical" evidence="2">
    <location>
        <begin position="312"/>
        <end position="334"/>
    </location>
</feature>
<keyword evidence="2" id="KW-1133">Transmembrane helix</keyword>
<keyword evidence="2" id="KW-0472">Membrane</keyword>
<accession>A0A7S1WB32</accession>
<evidence type="ECO:0000256" key="3">
    <source>
        <dbReference type="SAM" id="SignalP"/>
    </source>
</evidence>
<evidence type="ECO:0000313" key="4">
    <source>
        <dbReference type="EMBL" id="CAD9157869.1"/>
    </source>
</evidence>
<proteinExistence type="predicted"/>
<evidence type="ECO:0000256" key="2">
    <source>
        <dbReference type="SAM" id="Phobius"/>
    </source>
</evidence>
<dbReference type="Pfam" id="PF19671">
    <property type="entry name" value="DUF6174"/>
    <property type="match status" value="1"/>
</dbReference>
<gene>
    <name evidence="4" type="ORF">NDES1114_LOCUS36501</name>
</gene>
<keyword evidence="2" id="KW-0812">Transmembrane</keyword>
<protein>
    <submittedName>
        <fullName evidence="4">Uncharacterized protein</fullName>
    </submittedName>
</protein>
<dbReference type="InterPro" id="IPR046172">
    <property type="entry name" value="DUF6174"/>
</dbReference>
<feature type="compositionally biased region" description="Basic and acidic residues" evidence="1">
    <location>
        <begin position="348"/>
        <end position="358"/>
    </location>
</feature>
<feature type="region of interest" description="Disordered" evidence="1">
    <location>
        <begin position="339"/>
        <end position="404"/>
    </location>
</feature>
<dbReference type="EMBL" id="HBGF01054565">
    <property type="protein sequence ID" value="CAD9157869.1"/>
    <property type="molecule type" value="Transcribed_RNA"/>
</dbReference>
<evidence type="ECO:0000256" key="1">
    <source>
        <dbReference type="SAM" id="MobiDB-lite"/>
    </source>
</evidence>
<sequence length="404" mass="42053">MRACTTAVAAAAVLLLLLAGAGTTAAQSSPSTALDDAYHRWLQQLAVGYTYEAAVEVQTAPAVSGTIRATFNNGTATSVEVMSQTPSAADANGTTIASYATAVSAMFTELLAGTADAAVPVQPGAPRFDATYGYPTAFVATSGALIEYTVRISSLSVTAIDQLRQGLLADNAAALSRWDDLGWASYHYITQTTCGLSCGSNADPQNPAYTRPVIVNVHTGSVVSALDAETREQLSSFAQYRPIPAILAAIARHILTAPSLTRFAVQYDARLGVPLTLRQAEAGAQFDATTTTLIRDPAPREVEPSSKATPRWVFAIVILVVVALIACLVGFFCCRKKGGGDAAPTDRTMARTERKEDAAGGAGRGGAAGGERSAAGVDYGDDSPVEMRPRQQQQPAAGGVQYEV</sequence>
<reference evidence="4" key="1">
    <citation type="submission" date="2021-01" db="EMBL/GenBank/DDBJ databases">
        <authorList>
            <person name="Corre E."/>
            <person name="Pelletier E."/>
            <person name="Niang G."/>
            <person name="Scheremetjew M."/>
            <person name="Finn R."/>
            <person name="Kale V."/>
            <person name="Holt S."/>
            <person name="Cochrane G."/>
            <person name="Meng A."/>
            <person name="Brown T."/>
            <person name="Cohen L."/>
        </authorList>
    </citation>
    <scope>NUCLEOTIDE SEQUENCE</scope>
    <source>
        <strain evidence="4">CCAP 1951/1</strain>
    </source>
</reference>
<feature type="signal peptide" evidence="3">
    <location>
        <begin position="1"/>
        <end position="26"/>
    </location>
</feature>
<name>A0A7S1WB32_NEODS</name>
<feature type="chain" id="PRO_5031293219" evidence="3">
    <location>
        <begin position="27"/>
        <end position="404"/>
    </location>
</feature>